<dbReference type="Gene3D" id="1.10.287.470">
    <property type="entry name" value="Helix hairpin bin"/>
    <property type="match status" value="1"/>
</dbReference>
<keyword evidence="5" id="KW-1185">Reference proteome</keyword>
<accession>A0ABN6RV21</accession>
<organism evidence="4 5">
    <name type="scientific">Pseudodesulfovibrio portus</name>
    <dbReference type="NCBI Taxonomy" id="231439"/>
    <lineage>
        <taxon>Bacteria</taxon>
        <taxon>Pseudomonadati</taxon>
        <taxon>Thermodesulfobacteriota</taxon>
        <taxon>Desulfovibrionia</taxon>
        <taxon>Desulfovibrionales</taxon>
        <taxon>Desulfovibrionaceae</taxon>
    </lineage>
</organism>
<dbReference type="PANTHER" id="PTHR30469:SF33">
    <property type="entry name" value="SLR1207 PROTEIN"/>
    <property type="match status" value="1"/>
</dbReference>
<protein>
    <submittedName>
        <fullName evidence="4">RND transporter</fullName>
    </submittedName>
</protein>
<dbReference type="Pfam" id="PF25917">
    <property type="entry name" value="BSH_RND"/>
    <property type="match status" value="1"/>
</dbReference>
<sequence>MKKLIFILVAVLVTGGGIWFFTAGQKAGKIKVLQTAKVERGSVSRVLEATGIVQAQVGAQVKIGAQATGVLESVPVKVGDRVKKGDLVAKIDARELEARIAEARANLQLAQAKLAYMEKNLPRQRTLVQKKLAAQDSLDTAVQDAAVARHTVASSRAKLRTLEVQLSYTRIYSPIDGVVSQVAAQEGETIVSGLSVSNLITVLDPDKLEMWIYVDETDVGRVREGLSVRYTVDSYRDKVFEGVVNRIYPEPEVRDNIVYYQTLVTVTREQAAFLRPEMTTQCKIIVETRNDVVIVPNTALKWVRDRQVCFVMGDNPEAEPREVSPKLGLVGLETSEVLEGLSEGDVVATQLVLPGDKVSKKGK</sequence>
<dbReference type="Gene3D" id="2.40.50.100">
    <property type="match status" value="1"/>
</dbReference>
<feature type="domain" description="Multidrug resistance protein MdtA-like barrel-sandwich hybrid" evidence="3">
    <location>
        <begin position="60"/>
        <end position="200"/>
    </location>
</feature>
<dbReference type="Gene3D" id="2.40.30.170">
    <property type="match status" value="1"/>
</dbReference>
<evidence type="ECO:0000259" key="3">
    <source>
        <dbReference type="Pfam" id="PF25917"/>
    </source>
</evidence>
<gene>
    <name evidence="4" type="ORF">JCM14722_14770</name>
</gene>
<name>A0ABN6RV21_9BACT</name>
<keyword evidence="2" id="KW-0175">Coiled coil</keyword>
<dbReference type="EMBL" id="AP026708">
    <property type="protein sequence ID" value="BDQ33935.1"/>
    <property type="molecule type" value="Genomic_DNA"/>
</dbReference>
<evidence type="ECO:0000256" key="2">
    <source>
        <dbReference type="SAM" id="Coils"/>
    </source>
</evidence>
<proteinExistence type="inferred from homology"/>
<evidence type="ECO:0000313" key="4">
    <source>
        <dbReference type="EMBL" id="BDQ33935.1"/>
    </source>
</evidence>
<feature type="coiled-coil region" evidence="2">
    <location>
        <begin position="93"/>
        <end position="120"/>
    </location>
</feature>
<dbReference type="RefSeq" id="WP_264983985.1">
    <property type="nucleotide sequence ID" value="NZ_AP026708.1"/>
</dbReference>
<evidence type="ECO:0000313" key="5">
    <source>
        <dbReference type="Proteomes" id="UP001061361"/>
    </source>
</evidence>
<reference evidence="4" key="1">
    <citation type="submission" date="2022-08" db="EMBL/GenBank/DDBJ databases">
        <title>Genome Sequence of the sulphate-reducing bacterium, Pseudodesulfovibrio portus JCM14722.</title>
        <authorList>
            <person name="Kondo R."/>
            <person name="Kataoka T."/>
        </authorList>
    </citation>
    <scope>NUCLEOTIDE SEQUENCE</scope>
    <source>
        <strain evidence="4">JCM 14722</strain>
    </source>
</reference>
<comment type="similarity">
    <text evidence="1">Belongs to the membrane fusion protein (MFP) (TC 8.A.1) family.</text>
</comment>
<dbReference type="SUPFAM" id="SSF111369">
    <property type="entry name" value="HlyD-like secretion proteins"/>
    <property type="match status" value="1"/>
</dbReference>
<dbReference type="PANTHER" id="PTHR30469">
    <property type="entry name" value="MULTIDRUG RESISTANCE PROTEIN MDTA"/>
    <property type="match status" value="1"/>
</dbReference>
<dbReference type="InterPro" id="IPR006143">
    <property type="entry name" value="RND_pump_MFP"/>
</dbReference>
<dbReference type="NCBIfam" id="TIGR01730">
    <property type="entry name" value="RND_mfp"/>
    <property type="match status" value="1"/>
</dbReference>
<evidence type="ECO:0000256" key="1">
    <source>
        <dbReference type="ARBA" id="ARBA00009477"/>
    </source>
</evidence>
<dbReference type="InterPro" id="IPR058625">
    <property type="entry name" value="MdtA-like_BSH"/>
</dbReference>
<dbReference type="Proteomes" id="UP001061361">
    <property type="component" value="Chromosome"/>
</dbReference>
<dbReference type="Gene3D" id="2.40.420.20">
    <property type="match status" value="1"/>
</dbReference>